<dbReference type="EMBL" id="MCFG01000018">
    <property type="protein sequence ID" value="ORX86700.1"/>
    <property type="molecule type" value="Genomic_DNA"/>
</dbReference>
<protein>
    <submittedName>
        <fullName evidence="1">Uncharacterized protein</fullName>
    </submittedName>
</protein>
<dbReference type="Proteomes" id="UP000193944">
    <property type="component" value="Unassembled WGS sequence"/>
</dbReference>
<comment type="caution">
    <text evidence="1">The sequence shown here is derived from an EMBL/GenBank/DDBJ whole genome shotgun (WGS) entry which is preliminary data.</text>
</comment>
<organism evidence="1 2">
    <name type="scientific">Anaeromyces robustus</name>
    <dbReference type="NCBI Taxonomy" id="1754192"/>
    <lineage>
        <taxon>Eukaryota</taxon>
        <taxon>Fungi</taxon>
        <taxon>Fungi incertae sedis</taxon>
        <taxon>Chytridiomycota</taxon>
        <taxon>Chytridiomycota incertae sedis</taxon>
        <taxon>Neocallimastigomycetes</taxon>
        <taxon>Neocallimastigales</taxon>
        <taxon>Neocallimastigaceae</taxon>
        <taxon>Anaeromyces</taxon>
    </lineage>
</organism>
<evidence type="ECO:0000313" key="2">
    <source>
        <dbReference type="Proteomes" id="UP000193944"/>
    </source>
</evidence>
<proteinExistence type="predicted"/>
<name>A0A1Y1XLS0_9FUNG</name>
<dbReference type="AlphaFoldDB" id="A0A1Y1XLS0"/>
<sequence>MFSRKLFFSKPLFNNFLSNKFSEKVNNNYRKEKRTIVLHKILNLQEEINNKSKTDIIEILKSFDNEYNKDFYLIFLCINNDISYNMIDLLLSQYQKDDSYSEIYTCYLMYLLKNELYEIFELFIKYGFNINGIITYENYEYNLLLYLLEIKQTNIKNGLILLIQNNIDINKKLNYEYPYIPTKVKNSVIDILVYKILRNSSQVHLDILILIFDICFVEIQKFTSIRKIIDNLSSESYKNIVLCNNNSLEIIKCFIDKCLYNEKEFYQSIFFKNLKRTALNLNCTEILDDIKFFFLINPKPKILDDLKDIIEIDDKDLFQFIKEKILKKLKIF</sequence>
<reference evidence="1 2" key="1">
    <citation type="submission" date="2016-08" db="EMBL/GenBank/DDBJ databases">
        <title>A Parts List for Fungal Cellulosomes Revealed by Comparative Genomics.</title>
        <authorList>
            <consortium name="DOE Joint Genome Institute"/>
            <person name="Haitjema C.H."/>
            <person name="Gilmore S.P."/>
            <person name="Henske J.K."/>
            <person name="Solomon K.V."/>
            <person name="De Groot R."/>
            <person name="Kuo A."/>
            <person name="Mondo S.J."/>
            <person name="Salamov A.A."/>
            <person name="Labutti K."/>
            <person name="Zhao Z."/>
            <person name="Chiniquy J."/>
            <person name="Barry K."/>
            <person name="Brewer H.M."/>
            <person name="Purvine S.O."/>
            <person name="Wright A.T."/>
            <person name="Boxma B."/>
            <person name="Van Alen T."/>
            <person name="Hackstein J.H."/>
            <person name="Baker S.E."/>
            <person name="Grigoriev I.V."/>
            <person name="O'Malley M.A."/>
        </authorList>
    </citation>
    <scope>NUCLEOTIDE SEQUENCE [LARGE SCALE GENOMIC DNA]</scope>
    <source>
        <strain evidence="1 2">S4</strain>
    </source>
</reference>
<keyword evidence="2" id="KW-1185">Reference proteome</keyword>
<reference evidence="1 2" key="2">
    <citation type="submission" date="2016-08" db="EMBL/GenBank/DDBJ databases">
        <title>Pervasive Adenine N6-methylation of Active Genes in Fungi.</title>
        <authorList>
            <consortium name="DOE Joint Genome Institute"/>
            <person name="Mondo S.J."/>
            <person name="Dannebaum R.O."/>
            <person name="Kuo R.C."/>
            <person name="Labutti K."/>
            <person name="Haridas S."/>
            <person name="Kuo A."/>
            <person name="Salamov A."/>
            <person name="Ahrendt S.R."/>
            <person name="Lipzen A."/>
            <person name="Sullivan W."/>
            <person name="Andreopoulos W.B."/>
            <person name="Clum A."/>
            <person name="Lindquist E."/>
            <person name="Daum C."/>
            <person name="Ramamoorthy G.K."/>
            <person name="Gryganskyi A."/>
            <person name="Culley D."/>
            <person name="Magnuson J.K."/>
            <person name="James T.Y."/>
            <person name="O'Malley M.A."/>
            <person name="Stajich J.E."/>
            <person name="Spatafora J.W."/>
            <person name="Visel A."/>
            <person name="Grigoriev I.V."/>
        </authorList>
    </citation>
    <scope>NUCLEOTIDE SEQUENCE [LARGE SCALE GENOMIC DNA]</scope>
    <source>
        <strain evidence="1 2">S4</strain>
    </source>
</reference>
<accession>A0A1Y1XLS0</accession>
<gene>
    <name evidence="1" type="ORF">BCR32DRAFT_275202</name>
</gene>
<evidence type="ECO:0000313" key="1">
    <source>
        <dbReference type="EMBL" id="ORX86700.1"/>
    </source>
</evidence>